<comment type="caution">
    <text evidence="3">The sequence shown here is derived from an EMBL/GenBank/DDBJ whole genome shotgun (WGS) entry which is preliminary data.</text>
</comment>
<dbReference type="PANTHER" id="PTHR42760">
    <property type="entry name" value="SHORT-CHAIN DEHYDROGENASES/REDUCTASES FAMILY MEMBER"/>
    <property type="match status" value="1"/>
</dbReference>
<dbReference type="PRINTS" id="PR00081">
    <property type="entry name" value="GDHRDH"/>
</dbReference>
<reference evidence="3 5" key="2">
    <citation type="submission" date="2007-08" db="EMBL/GenBank/DDBJ databases">
        <authorList>
            <person name="Fulton L."/>
            <person name="Clifton S."/>
            <person name="Fulton B."/>
            <person name="Xu J."/>
            <person name="Minx P."/>
            <person name="Pepin K.H."/>
            <person name="Johnson M."/>
            <person name="Thiruvilangam P."/>
            <person name="Bhonagiri V."/>
            <person name="Nash W.E."/>
            <person name="Wang C."/>
            <person name="Mardis E.R."/>
            <person name="Wilson R.K."/>
        </authorList>
    </citation>
    <scope>NUCLEOTIDE SEQUENCE [LARGE SCALE GENOMIC DNA]</scope>
    <source>
        <strain evidence="3 5">DSM 753</strain>
    </source>
</reference>
<evidence type="ECO:0000256" key="1">
    <source>
        <dbReference type="ARBA" id="ARBA00006484"/>
    </source>
</evidence>
<dbReference type="EMBL" id="NOXF01000007">
    <property type="protein sequence ID" value="PEQ24251.1"/>
    <property type="molecule type" value="Genomic_DNA"/>
</dbReference>
<evidence type="ECO:0000313" key="6">
    <source>
        <dbReference type="Proteomes" id="UP000220611"/>
    </source>
</evidence>
<dbReference type="HOGENOM" id="CLU_010194_1_3_9"/>
<dbReference type="Pfam" id="PF13561">
    <property type="entry name" value="adh_short_C2"/>
    <property type="match status" value="1"/>
</dbReference>
<dbReference type="Gene3D" id="3.40.50.720">
    <property type="entry name" value="NAD(P)-binding Rossmann-like Domain"/>
    <property type="match status" value="1"/>
</dbReference>
<keyword evidence="2" id="KW-0560">Oxidoreductase</keyword>
<dbReference type="Proteomes" id="UP000003490">
    <property type="component" value="Unassembled WGS sequence"/>
</dbReference>
<evidence type="ECO:0000313" key="5">
    <source>
        <dbReference type="Proteomes" id="UP000003490"/>
    </source>
</evidence>
<dbReference type="InterPro" id="IPR020904">
    <property type="entry name" value="Sc_DH/Rdtase_CS"/>
</dbReference>
<name>A7VU75_9FIRM</name>
<gene>
    <name evidence="4" type="ORF">CH238_10255</name>
    <name evidence="3" type="ORF">CLOLEP_02121</name>
</gene>
<organism evidence="3 5">
    <name type="scientific">[Clostridium] leptum DSM 753</name>
    <dbReference type="NCBI Taxonomy" id="428125"/>
    <lineage>
        <taxon>Bacteria</taxon>
        <taxon>Bacillati</taxon>
        <taxon>Bacillota</taxon>
        <taxon>Clostridia</taxon>
        <taxon>Eubacteriales</taxon>
        <taxon>Oscillospiraceae</taxon>
        <taxon>Oscillospiraceae incertae sedis</taxon>
    </lineage>
</organism>
<dbReference type="InterPro" id="IPR036291">
    <property type="entry name" value="NAD(P)-bd_dom_sf"/>
</dbReference>
<dbReference type="SUPFAM" id="SSF51735">
    <property type="entry name" value="NAD(P)-binding Rossmann-fold domains"/>
    <property type="match status" value="1"/>
</dbReference>
<reference evidence="3 5" key="1">
    <citation type="submission" date="2007-08" db="EMBL/GenBank/DDBJ databases">
        <title>Draft genome sequence of Clostridium leptum (DSM 753).</title>
        <authorList>
            <person name="Sudarsanam P."/>
            <person name="Ley R."/>
            <person name="Guruge J."/>
            <person name="Turnbaugh P.J."/>
            <person name="Mahowald M."/>
            <person name="Liep D."/>
            <person name="Gordon J."/>
        </authorList>
    </citation>
    <scope>NUCLEOTIDE SEQUENCE [LARGE SCALE GENOMIC DNA]</scope>
    <source>
        <strain evidence="3 5">DSM 753</strain>
    </source>
</reference>
<reference evidence="4 6" key="3">
    <citation type="submission" date="2017-07" db="EMBL/GenBank/DDBJ databases">
        <title>Prevalence of linear plasmids in Cutibacterium (Propionibacterium) acnes isolates obtained from prostatic tissue.</title>
        <authorList>
            <person name="Davidsson S."/>
            <person name="Carlsson J."/>
            <person name="Molling P."/>
            <person name="Andren O."/>
            <person name="Andersson S.-O."/>
            <person name="Brzuszkiewicz E."/>
            <person name="Poehlein A."/>
            <person name="Al-Zeer M."/>
            <person name="Brinkmann V."/>
            <person name="Scavenius C."/>
            <person name="Nazipi S."/>
            <person name="Soderquist B."/>
            <person name="Bruggemann H."/>
        </authorList>
    </citation>
    <scope>NUCLEOTIDE SEQUENCE [LARGE SCALE GENOMIC DNA]</scope>
    <source>
        <strain evidence="4 6">DSM 753</strain>
    </source>
</reference>
<accession>A7VU75</accession>
<evidence type="ECO:0000313" key="3">
    <source>
        <dbReference type="EMBL" id="EDO60525.1"/>
    </source>
</evidence>
<comment type="similarity">
    <text evidence="1">Belongs to the short-chain dehydrogenases/reductases (SDR) family.</text>
</comment>
<protein>
    <submittedName>
        <fullName evidence="3">Oxidoreductase, short chain dehydrogenase/reductase family protein</fullName>
    </submittedName>
</protein>
<dbReference type="GO" id="GO:0016616">
    <property type="term" value="F:oxidoreductase activity, acting on the CH-OH group of donors, NAD or NADP as acceptor"/>
    <property type="evidence" value="ECO:0007669"/>
    <property type="project" value="TreeGrafter"/>
</dbReference>
<dbReference type="EMBL" id="ABCB02000019">
    <property type="protein sequence ID" value="EDO60525.1"/>
    <property type="molecule type" value="Genomic_DNA"/>
</dbReference>
<sequence>MDSGKLIERTGVAARKMEKETLAADSGVKREKSGRKANFFNEQKRGCEKMKWEKCPVEVDYTGKVVVLTGAAGGIGSRIAMLFAQNGASMLLVDKNEEMLRITREACGGTGKIVCMSTDLGEKGFSQKIVQKCKEEFGTAHVLIHCAAVADGGSLCGLSEEDWDSTMKIDLKVPFLLSKQFANEIMIPAGCGVILNMASQAGVVALDDQPAYCVAKAGLIALTRSQAYEWGQFGIRAVAIAPTVIETAPALTYWCGERAARHISQIPVGRFGRPDEVAAACLFLASDAAGMISGTTVMLDGGYTIR</sequence>
<dbReference type="PRINTS" id="PR00080">
    <property type="entry name" value="SDRFAMILY"/>
</dbReference>
<dbReference type="Proteomes" id="UP000220611">
    <property type="component" value="Unassembled WGS sequence"/>
</dbReference>
<dbReference type="eggNOG" id="COG1028">
    <property type="taxonomic scope" value="Bacteria"/>
</dbReference>
<dbReference type="InterPro" id="IPR002347">
    <property type="entry name" value="SDR_fam"/>
</dbReference>
<dbReference type="PROSITE" id="PS00061">
    <property type="entry name" value="ADH_SHORT"/>
    <property type="match status" value="1"/>
</dbReference>
<keyword evidence="6" id="KW-1185">Reference proteome</keyword>
<evidence type="ECO:0000313" key="4">
    <source>
        <dbReference type="EMBL" id="PEQ24251.1"/>
    </source>
</evidence>
<dbReference type="FunFam" id="3.40.50.720:FF:000084">
    <property type="entry name" value="Short-chain dehydrogenase reductase"/>
    <property type="match status" value="1"/>
</dbReference>
<dbReference type="GO" id="GO:0008206">
    <property type="term" value="P:bile acid metabolic process"/>
    <property type="evidence" value="ECO:0007669"/>
    <property type="project" value="UniProtKB-ARBA"/>
</dbReference>
<dbReference type="PANTHER" id="PTHR42760:SF115">
    <property type="entry name" value="3-OXOACYL-[ACYL-CARRIER-PROTEIN] REDUCTASE FABG"/>
    <property type="match status" value="1"/>
</dbReference>
<proteinExistence type="inferred from homology"/>
<dbReference type="AlphaFoldDB" id="A7VU75"/>
<dbReference type="CDD" id="cd05233">
    <property type="entry name" value="SDR_c"/>
    <property type="match status" value="1"/>
</dbReference>
<evidence type="ECO:0000256" key="2">
    <source>
        <dbReference type="ARBA" id="ARBA00023002"/>
    </source>
</evidence>